<name>T1DN49_ANOAQ</name>
<accession>T1DN49</accession>
<feature type="chain" id="PRO_5004586962" evidence="1">
    <location>
        <begin position="23"/>
        <end position="75"/>
    </location>
</feature>
<evidence type="ECO:0000313" key="2">
    <source>
        <dbReference type="EMBL" id="JAA98405.1"/>
    </source>
</evidence>
<keyword evidence="1" id="KW-0732">Signal</keyword>
<protein>
    <submittedName>
        <fullName evidence="2">Putative secreted protein</fullName>
    </submittedName>
</protein>
<evidence type="ECO:0000256" key="1">
    <source>
        <dbReference type="SAM" id="SignalP"/>
    </source>
</evidence>
<proteinExistence type="evidence at transcript level"/>
<feature type="signal peptide" evidence="1">
    <location>
        <begin position="1"/>
        <end position="22"/>
    </location>
</feature>
<organism evidence="2">
    <name type="scientific">Anopheles aquasalis</name>
    <name type="common">Malaria mosquito</name>
    <dbReference type="NCBI Taxonomy" id="42839"/>
    <lineage>
        <taxon>Eukaryota</taxon>
        <taxon>Metazoa</taxon>
        <taxon>Ecdysozoa</taxon>
        <taxon>Arthropoda</taxon>
        <taxon>Hexapoda</taxon>
        <taxon>Insecta</taxon>
        <taxon>Pterygota</taxon>
        <taxon>Neoptera</taxon>
        <taxon>Endopterygota</taxon>
        <taxon>Diptera</taxon>
        <taxon>Nematocera</taxon>
        <taxon>Culicoidea</taxon>
        <taxon>Culicidae</taxon>
        <taxon>Anophelinae</taxon>
        <taxon>Anopheles</taxon>
    </lineage>
</organism>
<dbReference type="EMBL" id="GAMD01003185">
    <property type="protein sequence ID" value="JAA98405.1"/>
    <property type="molecule type" value="mRNA"/>
</dbReference>
<dbReference type="AlphaFoldDB" id="T1DN49"/>
<sequence>MWWKKLGVALLLVVATSHYVQSQQPAKVLCYYDAANFLIEGKRHGNDDGGAEPLNPGRPLLDGANGGVIRRYARQ</sequence>
<reference evidence="2" key="1">
    <citation type="submission" date="2013-07" db="EMBL/GenBank/DDBJ databases">
        <title>Transcriptome sequencing and developmental regulation of gene expression in Anopheles aquasalis.</title>
        <authorList>
            <consortium name="Brazilian Malaria Network (MCT/CNPq/MS/SCTIE/DECIT/PRONEX 555648/2009-5) and Research Network on Bioactive Molecules from Arthropod Vectors (NAP-MOBIARVE"/>
            <consortium name="University of Sao Paulo)"/>
            <person name="Marinotti O."/>
            <person name="Ribeiro J.M.C."/>
            <person name="Costa-da-Silva A.L."/>
            <person name="Silva M.C.P."/>
            <person name="Lopes A.R."/>
            <person name="Barros M.S."/>
            <person name="Sa-Nunes A."/>
            <person name="Konjin B.B."/>
            <person name="Carvalho E."/>
            <person name="Suesdek L."/>
            <person name="Silva-Neto M.A.C."/>
            <person name="Capurro M.L."/>
        </authorList>
    </citation>
    <scope>NUCLEOTIDE SEQUENCE</scope>
    <source>
        <tissue evidence="2">Whole body</tissue>
    </source>
</reference>